<evidence type="ECO:0000313" key="3">
    <source>
        <dbReference type="Proteomes" id="UP000027936"/>
    </source>
</evidence>
<organism evidence="2 3">
    <name type="scientific">Schinkia azotoformans MEV2011</name>
    <dbReference type="NCBI Taxonomy" id="1348973"/>
    <lineage>
        <taxon>Bacteria</taxon>
        <taxon>Bacillati</taxon>
        <taxon>Bacillota</taxon>
        <taxon>Bacilli</taxon>
        <taxon>Bacillales</taxon>
        <taxon>Bacillaceae</taxon>
        <taxon>Calidifontibacillus/Schinkia group</taxon>
        <taxon>Schinkia</taxon>
    </lineage>
</organism>
<evidence type="ECO:0000313" key="2">
    <source>
        <dbReference type="EMBL" id="KEF36695.1"/>
    </source>
</evidence>
<keyword evidence="1" id="KW-0472">Membrane</keyword>
<evidence type="ECO:0000256" key="1">
    <source>
        <dbReference type="SAM" id="Phobius"/>
    </source>
</evidence>
<feature type="transmembrane region" description="Helical" evidence="1">
    <location>
        <begin position="6"/>
        <end position="26"/>
    </location>
</feature>
<gene>
    <name evidence="2" type="ORF">M670_04112</name>
</gene>
<dbReference type="EMBL" id="JJRY01000023">
    <property type="protein sequence ID" value="KEF36695.1"/>
    <property type="molecule type" value="Genomic_DNA"/>
</dbReference>
<reference evidence="2 3" key="1">
    <citation type="submission" date="2014-04" db="EMBL/GenBank/DDBJ databases">
        <title>Draft genome sequence of Bacillus azotoformans MEV2011, a (co-) denitrifying strain unable to grow in the presence of oxygen.</title>
        <authorList>
            <person name="Nielsen M."/>
            <person name="Schreiber L."/>
            <person name="Finster K."/>
            <person name="Schramm A."/>
        </authorList>
    </citation>
    <scope>NUCLEOTIDE SEQUENCE [LARGE SCALE GENOMIC DNA]</scope>
    <source>
        <strain evidence="2 3">MEV2011</strain>
    </source>
</reference>
<dbReference type="Proteomes" id="UP000027936">
    <property type="component" value="Unassembled WGS sequence"/>
</dbReference>
<proteinExistence type="predicted"/>
<protein>
    <submittedName>
        <fullName evidence="2">Uncharacterized protein</fullName>
    </submittedName>
</protein>
<keyword evidence="1" id="KW-0812">Transmembrane</keyword>
<comment type="caution">
    <text evidence="2">The sequence shown here is derived from an EMBL/GenBank/DDBJ whole genome shotgun (WGS) entry which is preliminary data.</text>
</comment>
<dbReference type="AlphaFoldDB" id="A0A072NTZ3"/>
<dbReference type="RefSeq" id="WP_035197837.1">
    <property type="nucleotide sequence ID" value="NZ_JJRY01000023.1"/>
</dbReference>
<accession>A0A072NTZ3</accession>
<sequence length="130" mass="14963">MEKGKILLTSTVIITLIICIIISLDFQNETDKELEKRIKSAMEMAWENPDIFNQIDDHLKSKGYNIARGSSLEFTRKDGLNMLIEIPKNDEKLIESKEEIKKIVSKIIKLKDFEKFGTSVKVVVIDSNNY</sequence>
<keyword evidence="1" id="KW-1133">Transmembrane helix</keyword>
<name>A0A072NTZ3_SCHAZ</name>
<dbReference type="PATRIC" id="fig|1348973.3.peg.3997"/>